<keyword evidence="1" id="KW-0472">Membrane</keyword>
<feature type="transmembrane region" description="Helical" evidence="1">
    <location>
        <begin position="293"/>
        <end position="310"/>
    </location>
</feature>
<organism evidence="2 3">
    <name type="scientific">Ricinus communis</name>
    <name type="common">Castor bean</name>
    <dbReference type="NCBI Taxonomy" id="3988"/>
    <lineage>
        <taxon>Eukaryota</taxon>
        <taxon>Viridiplantae</taxon>
        <taxon>Streptophyta</taxon>
        <taxon>Embryophyta</taxon>
        <taxon>Tracheophyta</taxon>
        <taxon>Spermatophyta</taxon>
        <taxon>Magnoliopsida</taxon>
        <taxon>eudicotyledons</taxon>
        <taxon>Gunneridae</taxon>
        <taxon>Pentapetalae</taxon>
        <taxon>rosids</taxon>
        <taxon>fabids</taxon>
        <taxon>Malpighiales</taxon>
        <taxon>Euphorbiaceae</taxon>
        <taxon>Acalyphoideae</taxon>
        <taxon>Acalypheae</taxon>
        <taxon>Ricinus</taxon>
    </lineage>
</organism>
<evidence type="ECO:0000313" key="2">
    <source>
        <dbReference type="EMBL" id="EEF24802.1"/>
    </source>
</evidence>
<keyword evidence="1" id="KW-0812">Transmembrane</keyword>
<sequence>MHVAMNGLVTDARRRTWPKNPLTLIPAVTVLLLCVLWTAVLYRLHVEKNAAIREARVSVDILAQSLATHTLKAIHDMDEIALLIKFGYESAPSQFNLDAYQAHGLISSGTALQVTLVGANGHVFKSTGKLSGDVDLSDREHVAIHRRRTDVGLFISRPVMGRVSGQWSVQGTRRIDRPDGGFGGVVVVSENPAWLTASFYNAAALGQHGLVAVLSPDGFPLSRQVGDVSGPMDNRPQPSYVASLRSGNDTVVDPLDHTQRIVAVRRLEPYGLIVVTGLSLAEALDDYVRMRHVYLAMSIVISVMLAGFATDAKRCNDSPRRIHSPGYPTAAG</sequence>
<reference evidence="3" key="1">
    <citation type="journal article" date="2010" name="Nat. Biotechnol.">
        <title>Draft genome sequence of the oilseed species Ricinus communis.</title>
        <authorList>
            <person name="Chan A.P."/>
            <person name="Crabtree J."/>
            <person name="Zhao Q."/>
            <person name="Lorenzi H."/>
            <person name="Orvis J."/>
            <person name="Puiu D."/>
            <person name="Melake-Berhan A."/>
            <person name="Jones K.M."/>
            <person name="Redman J."/>
            <person name="Chen G."/>
            <person name="Cahoon E.B."/>
            <person name="Gedil M."/>
            <person name="Stanke M."/>
            <person name="Haas B.J."/>
            <person name="Wortman J.R."/>
            <person name="Fraser-Liggett C.M."/>
            <person name="Ravel J."/>
            <person name="Rabinowicz P.D."/>
        </authorList>
    </citation>
    <scope>NUCLEOTIDE SEQUENCE [LARGE SCALE GENOMIC DNA]</scope>
    <source>
        <strain evidence="3">cv. Hale</strain>
    </source>
</reference>
<evidence type="ECO:0000256" key="1">
    <source>
        <dbReference type="SAM" id="Phobius"/>
    </source>
</evidence>
<evidence type="ECO:0000313" key="3">
    <source>
        <dbReference type="Proteomes" id="UP000008311"/>
    </source>
</evidence>
<accession>B9TH62</accession>
<dbReference type="Gene3D" id="3.30.450.20">
    <property type="entry name" value="PAS domain"/>
    <property type="match status" value="2"/>
</dbReference>
<dbReference type="CDD" id="cd12915">
    <property type="entry name" value="PDC2_DGC_like"/>
    <property type="match status" value="1"/>
</dbReference>
<keyword evidence="1" id="KW-1133">Transmembrane helix</keyword>
<name>B9TH62_RICCO</name>
<dbReference type="Proteomes" id="UP000008311">
    <property type="component" value="Unassembled WGS sequence"/>
</dbReference>
<dbReference type="InParanoid" id="B9TH62"/>
<feature type="transmembrane region" description="Helical" evidence="1">
    <location>
        <begin position="24"/>
        <end position="44"/>
    </location>
</feature>
<evidence type="ECO:0008006" key="4">
    <source>
        <dbReference type="Google" id="ProtNLM"/>
    </source>
</evidence>
<dbReference type="AlphaFoldDB" id="B9TH62"/>
<dbReference type="STRING" id="3988.B9TH62"/>
<keyword evidence="3" id="KW-1185">Reference proteome</keyword>
<protein>
    <recommendedName>
        <fullName evidence="4">Cache domain-containing protein</fullName>
    </recommendedName>
</protein>
<proteinExistence type="predicted"/>
<dbReference type="EMBL" id="EQ981240">
    <property type="protein sequence ID" value="EEF24802.1"/>
    <property type="molecule type" value="Genomic_DNA"/>
</dbReference>
<gene>
    <name evidence="2" type="ORF">RCOM_1944860</name>
</gene>